<dbReference type="FunFam" id="2.60.40.150:FF:000060">
    <property type="entry name" value="Phosphoinositide phospholipase C"/>
    <property type="match status" value="1"/>
</dbReference>
<dbReference type="GeneID" id="111455987"/>
<dbReference type="Gene3D" id="3.20.20.190">
    <property type="entry name" value="Phosphatidylinositol (PI) phosphodiesterase"/>
    <property type="match status" value="1"/>
</dbReference>
<keyword evidence="15" id="KW-1185">Reference proteome</keyword>
<gene>
    <name evidence="16" type="primary">LOC111455987</name>
</gene>
<dbReference type="InterPro" id="IPR017946">
    <property type="entry name" value="PLC-like_Pdiesterase_TIM-brl"/>
</dbReference>
<dbReference type="Pfam" id="PF09279">
    <property type="entry name" value="EF-hand_like"/>
    <property type="match status" value="1"/>
</dbReference>
<dbReference type="GO" id="GO:0048015">
    <property type="term" value="P:phosphatidylinositol-mediated signaling"/>
    <property type="evidence" value="ECO:0007669"/>
    <property type="project" value="TreeGrafter"/>
</dbReference>
<keyword evidence="8 11" id="KW-0443">Lipid metabolism</keyword>
<evidence type="ECO:0000259" key="14">
    <source>
        <dbReference type="PROSITE" id="PS50008"/>
    </source>
</evidence>
<dbReference type="InterPro" id="IPR035892">
    <property type="entry name" value="C2_domain_sf"/>
</dbReference>
<dbReference type="Gene3D" id="1.10.238.10">
    <property type="entry name" value="EF-hand"/>
    <property type="match status" value="1"/>
</dbReference>
<feature type="compositionally biased region" description="Basic and acidic residues" evidence="12">
    <location>
        <begin position="266"/>
        <end position="278"/>
    </location>
</feature>
<dbReference type="RefSeq" id="XP_022953435.1">
    <property type="nucleotide sequence ID" value="XM_023097667.1"/>
</dbReference>
<evidence type="ECO:0000256" key="9">
    <source>
        <dbReference type="ARBA" id="ARBA00023136"/>
    </source>
</evidence>
<evidence type="ECO:0000256" key="5">
    <source>
        <dbReference type="ARBA" id="ARBA00022475"/>
    </source>
</evidence>
<comment type="cofactor">
    <cofactor evidence="2">
        <name>Ca(2+)</name>
        <dbReference type="ChEBI" id="CHEBI:29108"/>
    </cofactor>
</comment>
<evidence type="ECO:0000256" key="10">
    <source>
        <dbReference type="ARBA" id="ARBA00023224"/>
    </source>
</evidence>
<feature type="domain" description="PI-PLC Y-box" evidence="14">
    <location>
        <begin position="351"/>
        <end position="437"/>
    </location>
</feature>
<evidence type="ECO:0000256" key="1">
    <source>
        <dbReference type="ARBA" id="ARBA00001195"/>
    </source>
</evidence>
<feature type="compositionally biased region" description="Acidic residues" evidence="12">
    <location>
        <begin position="279"/>
        <end position="306"/>
    </location>
</feature>
<dbReference type="GO" id="GO:0005886">
    <property type="term" value="C:plasma membrane"/>
    <property type="evidence" value="ECO:0007669"/>
    <property type="project" value="UniProtKB-SubCell"/>
</dbReference>
<evidence type="ECO:0000256" key="7">
    <source>
        <dbReference type="ARBA" id="ARBA00022963"/>
    </source>
</evidence>
<dbReference type="PANTHER" id="PTHR10336:SF101">
    <property type="entry name" value="PHOSPHOINOSITIDE PHOSPHOLIPASE C 6"/>
    <property type="match status" value="1"/>
</dbReference>
<dbReference type="SMART" id="SM00149">
    <property type="entry name" value="PLCYc"/>
    <property type="match status" value="1"/>
</dbReference>
<dbReference type="Pfam" id="PF00387">
    <property type="entry name" value="PI-PLC-Y"/>
    <property type="match status" value="1"/>
</dbReference>
<dbReference type="Gene3D" id="2.60.40.150">
    <property type="entry name" value="C2 domain"/>
    <property type="match status" value="1"/>
</dbReference>
<protein>
    <recommendedName>
        <fullName evidence="4 11">Phosphoinositide phospholipase C</fullName>
        <ecNumber evidence="4 11">3.1.4.11</ecNumber>
    </recommendedName>
</protein>
<organism evidence="15 16">
    <name type="scientific">Cucurbita moschata</name>
    <name type="common">Winter crookneck squash</name>
    <name type="synonym">Cucurbita pepo var. moschata</name>
    <dbReference type="NCBI Taxonomy" id="3662"/>
    <lineage>
        <taxon>Eukaryota</taxon>
        <taxon>Viridiplantae</taxon>
        <taxon>Streptophyta</taxon>
        <taxon>Embryophyta</taxon>
        <taxon>Tracheophyta</taxon>
        <taxon>Spermatophyta</taxon>
        <taxon>Magnoliopsida</taxon>
        <taxon>eudicotyledons</taxon>
        <taxon>Gunneridae</taxon>
        <taxon>Pentapetalae</taxon>
        <taxon>rosids</taxon>
        <taxon>fabids</taxon>
        <taxon>Cucurbitales</taxon>
        <taxon>Cucurbitaceae</taxon>
        <taxon>Cucurbiteae</taxon>
        <taxon>Cucurbita</taxon>
    </lineage>
</organism>
<dbReference type="SMART" id="SM00239">
    <property type="entry name" value="C2"/>
    <property type="match status" value="1"/>
</dbReference>
<dbReference type="AlphaFoldDB" id="A0A6J1GPM7"/>
<dbReference type="InterPro" id="IPR001192">
    <property type="entry name" value="PI-PLC_fam"/>
</dbReference>
<dbReference type="PROSITE" id="PS50007">
    <property type="entry name" value="PIPLC_X_DOMAIN"/>
    <property type="match status" value="1"/>
</dbReference>
<evidence type="ECO:0000256" key="3">
    <source>
        <dbReference type="ARBA" id="ARBA00004202"/>
    </source>
</evidence>
<evidence type="ECO:0000256" key="11">
    <source>
        <dbReference type="RuleBase" id="RU361133"/>
    </source>
</evidence>
<name>A0A6J1GPM7_CUCMO</name>
<dbReference type="InterPro" id="IPR001711">
    <property type="entry name" value="PLipase_C_Pinositol-sp_Y"/>
</dbReference>
<evidence type="ECO:0000313" key="15">
    <source>
        <dbReference type="Proteomes" id="UP000504609"/>
    </source>
</evidence>
<dbReference type="SUPFAM" id="SSF49562">
    <property type="entry name" value="C2 domain (Calcium/lipid-binding domain, CaLB)"/>
    <property type="match status" value="1"/>
</dbReference>
<dbReference type="GO" id="GO:0004435">
    <property type="term" value="F:phosphatidylinositol-4,5-bisphosphate phospholipase C activity"/>
    <property type="evidence" value="ECO:0007669"/>
    <property type="project" value="UniProtKB-EC"/>
</dbReference>
<keyword evidence="5" id="KW-1003">Cell membrane</keyword>
<dbReference type="GO" id="GO:0016042">
    <property type="term" value="P:lipid catabolic process"/>
    <property type="evidence" value="ECO:0007669"/>
    <property type="project" value="UniProtKB-KW"/>
</dbReference>
<keyword evidence="7 11" id="KW-0442">Lipid degradation</keyword>
<dbReference type="Proteomes" id="UP000504609">
    <property type="component" value="Unplaced"/>
</dbReference>
<dbReference type="CDD" id="cd00275">
    <property type="entry name" value="C2_PLC_like"/>
    <property type="match status" value="1"/>
</dbReference>
<proteinExistence type="predicted"/>
<sequence>MKGGCHSYKVFGFSRKFKLSEAQPPQDVIDIFASFTDGGEYMSAEQMLHFLGDQQEMECTLSEAEQIIEQILQKRRGSDNPSGDPSQRLSLDDFFHYLFMPEFNGPIKTQVHHDMNAPLSHYFIYTGHNSYLTGNQLSSDCSDAPIIKALNRGLRVVELDLWPNSTKDDVHVLHGRTLTSPVPLLKCLKSINEHAFEKSPYPVIITLEDHLTPDLQAKVAEMVTGIFGDTLFYPQEDSLSEFPSPESLKHRIIISTKPPKEYLTSNKKDKVLSDGKESSEEESTDPVTDFDADEQSESDPDEEENSGGESKPPQQGAPEYKRLITIHAGKPKGGCLKDALNVQGDKVRRLSLSEQGLEKAVVSDGTDVVRFTQKNILRVYPKGTRVTSSNFRPNIGWTHGAQMVALNMQGYGRSLWMMHGMFRANGGCGYLKKPDFLLQKSPEDEIFDPKKPPPVKETLKVTVYLGDGWSSDFSQTHFDNYSPPDFYTKIRIVGVPADAAKKKTKVIENDWVPIWNEEFKFPLTVPELALLLIEVRDFDRSEKDDFGGQTCLPISELRPGIRAVPLYDKKGEKLTSVRLLMRFLFLYE</sequence>
<feature type="domain" description="C2" evidence="13">
    <location>
        <begin position="440"/>
        <end position="568"/>
    </location>
</feature>
<dbReference type="InterPro" id="IPR015359">
    <property type="entry name" value="PLC_EF-hand-like"/>
</dbReference>
<evidence type="ECO:0000313" key="16">
    <source>
        <dbReference type="RefSeq" id="XP_022953435.1"/>
    </source>
</evidence>
<feature type="region of interest" description="Disordered" evidence="12">
    <location>
        <begin position="265"/>
        <end position="317"/>
    </location>
</feature>
<dbReference type="Pfam" id="PF00388">
    <property type="entry name" value="PI-PLC-X"/>
    <property type="match status" value="1"/>
</dbReference>
<evidence type="ECO:0000256" key="2">
    <source>
        <dbReference type="ARBA" id="ARBA00001913"/>
    </source>
</evidence>
<dbReference type="SUPFAM" id="SSF51695">
    <property type="entry name" value="PLC-like phosphodiesterases"/>
    <property type="match status" value="1"/>
</dbReference>
<keyword evidence="10" id="KW-0807">Transducer</keyword>
<evidence type="ECO:0000256" key="4">
    <source>
        <dbReference type="ARBA" id="ARBA00012368"/>
    </source>
</evidence>
<dbReference type="PRINTS" id="PR00390">
    <property type="entry name" value="PHPHLIPASEC"/>
</dbReference>
<keyword evidence="6 11" id="KW-0378">Hydrolase</keyword>
<dbReference type="GO" id="GO:0006950">
    <property type="term" value="P:response to stress"/>
    <property type="evidence" value="ECO:0007669"/>
    <property type="project" value="UniProtKB-ARBA"/>
</dbReference>
<dbReference type="PANTHER" id="PTHR10336">
    <property type="entry name" value="PHOSPHOINOSITIDE-SPECIFIC PHOSPHOLIPASE C FAMILY PROTEIN"/>
    <property type="match status" value="1"/>
</dbReference>
<dbReference type="GO" id="GO:0051209">
    <property type="term" value="P:release of sequestered calcium ion into cytosol"/>
    <property type="evidence" value="ECO:0007669"/>
    <property type="project" value="TreeGrafter"/>
</dbReference>
<dbReference type="InterPro" id="IPR000909">
    <property type="entry name" value="PLipase_C_PInositol-sp_X_dom"/>
</dbReference>
<accession>A0A6J1GPM7</accession>
<dbReference type="Pfam" id="PF00168">
    <property type="entry name" value="C2"/>
    <property type="match status" value="1"/>
</dbReference>
<dbReference type="PROSITE" id="PS50008">
    <property type="entry name" value="PIPLC_Y_DOMAIN"/>
    <property type="match status" value="1"/>
</dbReference>
<dbReference type="KEGG" id="cmos:111455987"/>
<keyword evidence="9" id="KW-0472">Membrane</keyword>
<comment type="catalytic activity">
    <reaction evidence="1 11">
        <text>a 1,2-diacyl-sn-glycero-3-phospho-(1D-myo-inositol-4,5-bisphosphate) + H2O = 1D-myo-inositol 1,4,5-trisphosphate + a 1,2-diacyl-sn-glycerol + H(+)</text>
        <dbReference type="Rhea" id="RHEA:33179"/>
        <dbReference type="ChEBI" id="CHEBI:15377"/>
        <dbReference type="ChEBI" id="CHEBI:15378"/>
        <dbReference type="ChEBI" id="CHEBI:17815"/>
        <dbReference type="ChEBI" id="CHEBI:58456"/>
        <dbReference type="ChEBI" id="CHEBI:203600"/>
        <dbReference type="EC" id="3.1.4.11"/>
    </reaction>
</comment>
<dbReference type="PROSITE" id="PS50004">
    <property type="entry name" value="C2"/>
    <property type="match status" value="1"/>
</dbReference>
<dbReference type="EC" id="3.1.4.11" evidence="4 11"/>
<comment type="subcellular location">
    <subcellularLocation>
        <location evidence="3">Cell membrane</location>
        <topology evidence="3">Peripheral membrane protein</topology>
    </subcellularLocation>
</comment>
<reference evidence="16" key="1">
    <citation type="submission" date="2025-08" db="UniProtKB">
        <authorList>
            <consortium name="RefSeq"/>
        </authorList>
    </citation>
    <scope>IDENTIFICATION</scope>
    <source>
        <tissue evidence="16">Young leaves</tissue>
    </source>
</reference>
<dbReference type="SMR" id="A0A6J1GPM7"/>
<evidence type="ECO:0000256" key="12">
    <source>
        <dbReference type="SAM" id="MobiDB-lite"/>
    </source>
</evidence>
<evidence type="ECO:0000256" key="8">
    <source>
        <dbReference type="ARBA" id="ARBA00023098"/>
    </source>
</evidence>
<dbReference type="SMART" id="SM00148">
    <property type="entry name" value="PLCXc"/>
    <property type="match status" value="1"/>
</dbReference>
<dbReference type="CDD" id="cd08599">
    <property type="entry name" value="PI-PLCc_plant"/>
    <property type="match status" value="1"/>
</dbReference>
<dbReference type="SUPFAM" id="SSF47473">
    <property type="entry name" value="EF-hand"/>
    <property type="match status" value="1"/>
</dbReference>
<dbReference type="InterPro" id="IPR011992">
    <property type="entry name" value="EF-hand-dom_pair"/>
</dbReference>
<evidence type="ECO:0000256" key="6">
    <source>
        <dbReference type="ARBA" id="ARBA00022801"/>
    </source>
</evidence>
<evidence type="ECO:0000259" key="13">
    <source>
        <dbReference type="PROSITE" id="PS50004"/>
    </source>
</evidence>
<dbReference type="InterPro" id="IPR000008">
    <property type="entry name" value="C2_dom"/>
</dbReference>